<dbReference type="GO" id="GO:0008972">
    <property type="term" value="F:phosphomethylpyrimidine kinase activity"/>
    <property type="evidence" value="ECO:0007669"/>
    <property type="project" value="InterPro"/>
</dbReference>
<dbReference type="OMA" id="NRHTHGT"/>
<comment type="caution">
    <text evidence="2">The sequence shown here is derived from an EMBL/GenBank/DDBJ whole genome shotgun (WGS) entry which is preliminary data.</text>
</comment>
<dbReference type="GO" id="GO:0008902">
    <property type="term" value="F:hydroxymethylpyrimidine kinase activity"/>
    <property type="evidence" value="ECO:0007669"/>
    <property type="project" value="TreeGrafter"/>
</dbReference>
<dbReference type="CDD" id="cd01169">
    <property type="entry name" value="HMPP_kinase"/>
    <property type="match status" value="1"/>
</dbReference>
<feature type="domain" description="Pyridoxamine kinase/Phosphomethylpyrimidine kinase" evidence="1">
    <location>
        <begin position="11"/>
        <end position="248"/>
    </location>
</feature>
<sequence>MLVTLTVAGSDSLGGAGIEADIKAMSSLGAHPAVSITAVTSQNSQKVSGIFPIPASVVISQLDAILEDSHVSGAKLGMLYSADVAEQVSKRLRTESFPIVVDPVFIAGVGDSLKTDELIESVCKFVIPIATLITPNIPEAEDLTGIKINSQDDIMDACRRLHAMGADSVLIKGGHLNGPCIDTLFSKNKFLRVEVPRVTIRGHGGGCILSSLITVYLAKGMSVWESYLRSKIILDESIKLNYPVGHGVPAMSPILQTYLDSEKLHRMPKL</sequence>
<dbReference type="AlphaFoldDB" id="A0A8J8PFI1"/>
<evidence type="ECO:0000313" key="2">
    <source>
        <dbReference type="EMBL" id="TQS82821.1"/>
    </source>
</evidence>
<gene>
    <name evidence="2" type="ORF">A3207_02410</name>
</gene>
<protein>
    <recommendedName>
        <fullName evidence="1">Pyridoxamine kinase/Phosphomethylpyrimidine kinase domain-containing protein</fullName>
    </recommendedName>
</protein>
<dbReference type="InterPro" id="IPR013749">
    <property type="entry name" value="PM/HMP-P_kinase-1"/>
</dbReference>
<proteinExistence type="predicted"/>
<dbReference type="GO" id="GO:0005829">
    <property type="term" value="C:cytosol"/>
    <property type="evidence" value="ECO:0007669"/>
    <property type="project" value="TreeGrafter"/>
</dbReference>
<name>A0A8J8PFI1_9ARCH</name>
<dbReference type="NCBIfam" id="TIGR00097">
    <property type="entry name" value="HMP-P_kinase"/>
    <property type="match status" value="1"/>
</dbReference>
<dbReference type="RefSeq" id="WP_020449216.1">
    <property type="nucleotide sequence ID" value="NZ_CAYAXV010000005.1"/>
</dbReference>
<dbReference type="PANTHER" id="PTHR20858:SF17">
    <property type="entry name" value="HYDROXYMETHYLPYRIMIDINE_PHOSPHOMETHYLPYRIMIDINE KINASE THI20-RELATED"/>
    <property type="match status" value="1"/>
</dbReference>
<dbReference type="PANTHER" id="PTHR20858">
    <property type="entry name" value="PHOSPHOMETHYLPYRIMIDINE KINASE"/>
    <property type="match status" value="1"/>
</dbReference>
<accession>A0A8J8PFI1</accession>
<dbReference type="GO" id="GO:0009228">
    <property type="term" value="P:thiamine biosynthetic process"/>
    <property type="evidence" value="ECO:0007669"/>
    <property type="project" value="InterPro"/>
</dbReference>
<dbReference type="GeneID" id="41323749"/>
<dbReference type="Pfam" id="PF08543">
    <property type="entry name" value="Phos_pyr_kin"/>
    <property type="match status" value="1"/>
</dbReference>
<reference evidence="2" key="1">
    <citation type="submission" date="2016-03" db="EMBL/GenBank/DDBJ databases">
        <authorList>
            <person name="Borrel G."/>
            <person name="Mccann A."/>
            <person name="O'Toole P.W."/>
        </authorList>
    </citation>
    <scope>NUCLEOTIDE SEQUENCE</scope>
    <source>
        <strain evidence="2">183</strain>
    </source>
</reference>
<evidence type="ECO:0000259" key="1">
    <source>
        <dbReference type="Pfam" id="PF08543"/>
    </source>
</evidence>
<dbReference type="InterPro" id="IPR004399">
    <property type="entry name" value="HMP/HMP-P_kinase_dom"/>
</dbReference>
<dbReference type="EMBL" id="LVVT01000014">
    <property type="protein sequence ID" value="TQS82821.1"/>
    <property type="molecule type" value="Genomic_DNA"/>
</dbReference>
<organism evidence="2 3">
    <name type="scientific">Candidatus Methanomassiliicoccus intestinalis</name>
    <dbReference type="NCBI Taxonomy" id="1406512"/>
    <lineage>
        <taxon>Archaea</taxon>
        <taxon>Methanobacteriati</taxon>
        <taxon>Thermoplasmatota</taxon>
        <taxon>Thermoplasmata</taxon>
        <taxon>Methanomassiliicoccales</taxon>
        <taxon>Methanomassiliicoccaceae</taxon>
        <taxon>Methanomassiliicoccus</taxon>
    </lineage>
</organism>
<evidence type="ECO:0000313" key="3">
    <source>
        <dbReference type="Proteomes" id="UP000752814"/>
    </source>
</evidence>
<dbReference type="InterPro" id="IPR029056">
    <property type="entry name" value="Ribokinase-like"/>
</dbReference>
<dbReference type="Proteomes" id="UP000752814">
    <property type="component" value="Unassembled WGS sequence"/>
</dbReference>
<dbReference type="SUPFAM" id="SSF53613">
    <property type="entry name" value="Ribokinase-like"/>
    <property type="match status" value="1"/>
</dbReference>
<dbReference type="Gene3D" id="3.40.1190.20">
    <property type="match status" value="1"/>
</dbReference>